<dbReference type="OrthoDB" id="9789029at2"/>
<feature type="transmembrane region" description="Helical" evidence="5">
    <location>
        <begin position="6"/>
        <end position="25"/>
    </location>
</feature>
<keyword evidence="3 5" id="KW-1133">Transmembrane helix</keyword>
<comment type="caution">
    <text evidence="6">The sequence shown here is derived from an EMBL/GenBank/DDBJ whole genome shotgun (WGS) entry which is preliminary data.</text>
</comment>
<reference evidence="6 7" key="1">
    <citation type="submission" date="2018-07" db="EMBL/GenBank/DDBJ databases">
        <title>Genomic Encyclopedia of Type Strains, Phase IV (KMG-IV): sequencing the most valuable type-strain genomes for metagenomic binning, comparative biology and taxonomic classification.</title>
        <authorList>
            <person name="Goeker M."/>
        </authorList>
    </citation>
    <scope>NUCLEOTIDE SEQUENCE [LARGE SCALE GENOMIC DNA]</scope>
    <source>
        <strain evidence="6 7">DSM 26725</strain>
    </source>
</reference>
<dbReference type="Pfam" id="PF04191">
    <property type="entry name" value="PEMT"/>
    <property type="match status" value="1"/>
</dbReference>
<sequence>MIQTVPIIVLIVILLASLWRGRSVARSSGISAWAFNSAKGKQRLTGLAYSISTAMLTVTSVLAALQPATNYAWFGALLTVAGGLVVIVAQIQMGRAWRIGVREGDAPLFIRHGLFRFSRNPIFVGMILLGIGIAVSAGIWWGWVAMLAFALACHAQVWIEEAHLSKSFGPAYEQFCSEVPRWVGISK</sequence>
<keyword evidence="2 5" id="KW-0812">Transmembrane</keyword>
<evidence type="ECO:0000313" key="6">
    <source>
        <dbReference type="EMBL" id="RED16708.1"/>
    </source>
</evidence>
<feature type="transmembrane region" description="Helical" evidence="5">
    <location>
        <begin position="71"/>
        <end position="89"/>
    </location>
</feature>
<evidence type="ECO:0000256" key="1">
    <source>
        <dbReference type="ARBA" id="ARBA00004127"/>
    </source>
</evidence>
<evidence type="ECO:0000313" key="7">
    <source>
        <dbReference type="Proteomes" id="UP000256310"/>
    </source>
</evidence>
<name>A0A3D9FGD1_9SPHN</name>
<accession>A0A3D9FGD1</accession>
<organism evidence="6 7">
    <name type="scientific">Parasphingopyxis lamellibrachiae</name>
    <dbReference type="NCBI Taxonomy" id="680125"/>
    <lineage>
        <taxon>Bacteria</taxon>
        <taxon>Pseudomonadati</taxon>
        <taxon>Pseudomonadota</taxon>
        <taxon>Alphaproteobacteria</taxon>
        <taxon>Sphingomonadales</taxon>
        <taxon>Sphingomonadaceae</taxon>
        <taxon>Parasphingopyxis</taxon>
    </lineage>
</organism>
<dbReference type="AlphaFoldDB" id="A0A3D9FGD1"/>
<dbReference type="InterPro" id="IPR007318">
    <property type="entry name" value="Phopholipid_MeTrfase"/>
</dbReference>
<evidence type="ECO:0000256" key="5">
    <source>
        <dbReference type="SAM" id="Phobius"/>
    </source>
</evidence>
<dbReference type="GO" id="GO:0008168">
    <property type="term" value="F:methyltransferase activity"/>
    <property type="evidence" value="ECO:0007669"/>
    <property type="project" value="UniProtKB-KW"/>
</dbReference>
<evidence type="ECO:0000256" key="2">
    <source>
        <dbReference type="ARBA" id="ARBA00022692"/>
    </source>
</evidence>
<dbReference type="GO" id="GO:0032259">
    <property type="term" value="P:methylation"/>
    <property type="evidence" value="ECO:0007669"/>
    <property type="project" value="UniProtKB-KW"/>
</dbReference>
<evidence type="ECO:0000256" key="3">
    <source>
        <dbReference type="ARBA" id="ARBA00022989"/>
    </source>
</evidence>
<keyword evidence="6" id="KW-0808">Transferase</keyword>
<proteinExistence type="predicted"/>
<gene>
    <name evidence="6" type="ORF">DFR46_1736</name>
</gene>
<feature type="transmembrane region" description="Helical" evidence="5">
    <location>
        <begin position="121"/>
        <end position="143"/>
    </location>
</feature>
<dbReference type="Gene3D" id="1.20.120.1630">
    <property type="match status" value="1"/>
</dbReference>
<keyword evidence="4 5" id="KW-0472">Membrane</keyword>
<dbReference type="Proteomes" id="UP000256310">
    <property type="component" value="Unassembled WGS sequence"/>
</dbReference>
<dbReference type="RefSeq" id="WP_116236085.1">
    <property type="nucleotide sequence ID" value="NZ_QRDP01000004.1"/>
</dbReference>
<feature type="transmembrane region" description="Helical" evidence="5">
    <location>
        <begin position="46"/>
        <end position="65"/>
    </location>
</feature>
<comment type="subcellular location">
    <subcellularLocation>
        <location evidence="1">Endomembrane system</location>
        <topology evidence="1">Multi-pass membrane protein</topology>
    </subcellularLocation>
</comment>
<dbReference type="GO" id="GO:0012505">
    <property type="term" value="C:endomembrane system"/>
    <property type="evidence" value="ECO:0007669"/>
    <property type="project" value="UniProtKB-SubCell"/>
</dbReference>
<dbReference type="EMBL" id="QRDP01000004">
    <property type="protein sequence ID" value="RED16708.1"/>
    <property type="molecule type" value="Genomic_DNA"/>
</dbReference>
<protein>
    <submittedName>
        <fullName evidence="6">Protein-S-isoprenylcysteine O-methyltransferase Ste14</fullName>
    </submittedName>
</protein>
<keyword evidence="7" id="KW-1185">Reference proteome</keyword>
<keyword evidence="6" id="KW-0489">Methyltransferase</keyword>
<evidence type="ECO:0000256" key="4">
    <source>
        <dbReference type="ARBA" id="ARBA00023136"/>
    </source>
</evidence>